<dbReference type="Proteomes" id="UP000185544">
    <property type="component" value="Chromosome"/>
</dbReference>
<reference evidence="1 2" key="1">
    <citation type="submission" date="2016-08" db="EMBL/GenBank/DDBJ databases">
        <title>Identification and validation of antigenic proteins from Pajaroellobacter abortibovis using de-novo genome sequence assembly and reverse vaccinology.</title>
        <authorList>
            <person name="Welly B.T."/>
            <person name="Miller M.R."/>
            <person name="Stott J.L."/>
            <person name="Blanchard M.T."/>
            <person name="Islas-Trejo A.D."/>
            <person name="O'Rourke S.M."/>
            <person name="Young A.E."/>
            <person name="Medrano J.F."/>
            <person name="Van Eenennaam A.L."/>
        </authorList>
    </citation>
    <scope>NUCLEOTIDE SEQUENCE [LARGE SCALE GENOMIC DNA]</scope>
    <source>
        <strain evidence="1 2">BTF92-0548A/99-0131</strain>
    </source>
</reference>
<dbReference type="KEGG" id="pabo:BCY86_03680"/>
<protein>
    <submittedName>
        <fullName evidence="1">Uncharacterized protein</fullName>
    </submittedName>
</protein>
<keyword evidence="2" id="KW-1185">Reference proteome</keyword>
<sequence length="59" mass="6874">MLHRRGVVQLECLGEYGTFSLLHCSPRCAKQKKLRMKRCFMIDQSVTYVLLIDLVRECG</sequence>
<evidence type="ECO:0000313" key="2">
    <source>
        <dbReference type="Proteomes" id="UP000185544"/>
    </source>
</evidence>
<proteinExistence type="predicted"/>
<gene>
    <name evidence="1" type="ORF">BCY86_03680</name>
</gene>
<dbReference type="AlphaFoldDB" id="A0A1L6MWT8"/>
<organism evidence="1 2">
    <name type="scientific">Pajaroellobacter abortibovis</name>
    <dbReference type="NCBI Taxonomy" id="1882918"/>
    <lineage>
        <taxon>Bacteria</taxon>
        <taxon>Pseudomonadati</taxon>
        <taxon>Myxococcota</taxon>
        <taxon>Polyangia</taxon>
        <taxon>Polyangiales</taxon>
        <taxon>Polyangiaceae</taxon>
    </lineage>
</organism>
<dbReference type="EMBL" id="CP016908">
    <property type="protein sequence ID" value="APR99877.1"/>
    <property type="molecule type" value="Genomic_DNA"/>
</dbReference>
<name>A0A1L6MWT8_9BACT</name>
<evidence type="ECO:0000313" key="1">
    <source>
        <dbReference type="EMBL" id="APR99877.1"/>
    </source>
</evidence>
<accession>A0A1L6MWT8</accession>